<keyword evidence="1" id="KW-0479">Metal-binding</keyword>
<dbReference type="GO" id="GO:0005634">
    <property type="term" value="C:nucleus"/>
    <property type="evidence" value="ECO:0007669"/>
    <property type="project" value="TreeGrafter"/>
</dbReference>
<dbReference type="InterPro" id="IPR044653">
    <property type="entry name" value="AZF1/2/3-like"/>
</dbReference>
<feature type="region of interest" description="Disordered" evidence="8">
    <location>
        <begin position="134"/>
        <end position="162"/>
    </location>
</feature>
<evidence type="ECO:0000313" key="10">
    <source>
        <dbReference type="EMBL" id="ONK55888.1"/>
    </source>
</evidence>
<dbReference type="GO" id="GO:0008270">
    <property type="term" value="F:zinc ion binding"/>
    <property type="evidence" value="ECO:0007669"/>
    <property type="project" value="UniProtKB-KW"/>
</dbReference>
<dbReference type="Gramene" id="ONK55888">
    <property type="protein sequence ID" value="ONK55888"/>
    <property type="gene ID" value="A4U43_C10F1990"/>
</dbReference>
<evidence type="ECO:0000256" key="5">
    <source>
        <dbReference type="ARBA" id="ARBA00023015"/>
    </source>
</evidence>
<proteinExistence type="predicted"/>
<dbReference type="GO" id="GO:0000976">
    <property type="term" value="F:transcription cis-regulatory region binding"/>
    <property type="evidence" value="ECO:0007669"/>
    <property type="project" value="TreeGrafter"/>
</dbReference>
<keyword evidence="3 7" id="KW-0863">Zinc-finger</keyword>
<keyword evidence="4" id="KW-0862">Zinc</keyword>
<feature type="domain" description="C2H2-type" evidence="9">
    <location>
        <begin position="9"/>
        <end position="36"/>
    </location>
</feature>
<evidence type="ECO:0000256" key="2">
    <source>
        <dbReference type="ARBA" id="ARBA00022737"/>
    </source>
</evidence>
<feature type="region of interest" description="Disordered" evidence="8">
    <location>
        <begin position="22"/>
        <end position="60"/>
    </location>
</feature>
<name>A0A5P1E087_ASPOF</name>
<protein>
    <recommendedName>
        <fullName evidence="9">C2H2-type domain-containing protein</fullName>
    </recommendedName>
</protein>
<evidence type="ECO:0000256" key="1">
    <source>
        <dbReference type="ARBA" id="ARBA00022723"/>
    </source>
</evidence>
<dbReference type="PROSITE" id="PS00028">
    <property type="entry name" value="ZINC_FINGER_C2H2_1"/>
    <property type="match status" value="2"/>
</dbReference>
<dbReference type="InterPro" id="IPR036236">
    <property type="entry name" value="Znf_C2H2_sf"/>
</dbReference>
<evidence type="ECO:0000256" key="6">
    <source>
        <dbReference type="ARBA" id="ARBA00023163"/>
    </source>
</evidence>
<dbReference type="EMBL" id="CM007390">
    <property type="protein sequence ID" value="ONK55888.1"/>
    <property type="molecule type" value="Genomic_DNA"/>
</dbReference>
<evidence type="ECO:0000259" key="9">
    <source>
        <dbReference type="PROSITE" id="PS50157"/>
    </source>
</evidence>
<evidence type="ECO:0000256" key="4">
    <source>
        <dbReference type="ARBA" id="ARBA00022833"/>
    </source>
</evidence>
<gene>
    <name evidence="10" type="ORF">A4U43_C10F1990</name>
</gene>
<dbReference type="PANTHER" id="PTHR45988">
    <property type="entry name" value="C2H2 TYPE ZINC FINGER TRANSCRIPTION FACTOR FAMILY-RELATED"/>
    <property type="match status" value="1"/>
</dbReference>
<keyword evidence="2" id="KW-0677">Repeat</keyword>
<keyword evidence="5" id="KW-0805">Transcription regulation</keyword>
<dbReference type="PROSITE" id="PS50157">
    <property type="entry name" value="ZINC_FINGER_C2H2_2"/>
    <property type="match status" value="2"/>
</dbReference>
<feature type="region of interest" description="Disordered" evidence="8">
    <location>
        <begin position="79"/>
        <end position="119"/>
    </location>
</feature>
<evidence type="ECO:0000256" key="7">
    <source>
        <dbReference type="PROSITE-ProRule" id="PRU00042"/>
    </source>
</evidence>
<feature type="compositionally biased region" description="Basic and acidic residues" evidence="8">
    <location>
        <begin position="31"/>
        <end position="41"/>
    </location>
</feature>
<dbReference type="PANTHER" id="PTHR45988:SF91">
    <property type="entry name" value="ZINC FINGER PROTEIN 1"/>
    <property type="match status" value="1"/>
</dbReference>
<keyword evidence="6" id="KW-0804">Transcription</keyword>
<dbReference type="AlphaFoldDB" id="A0A5P1E087"/>
<feature type="domain" description="C2H2-type" evidence="9">
    <location>
        <begin position="62"/>
        <end position="89"/>
    </location>
</feature>
<evidence type="ECO:0000313" key="11">
    <source>
        <dbReference type="Proteomes" id="UP000243459"/>
    </source>
</evidence>
<dbReference type="InterPro" id="IPR013087">
    <property type="entry name" value="Znf_C2H2_type"/>
</dbReference>
<dbReference type="Gene3D" id="3.30.160.60">
    <property type="entry name" value="Classic Zinc Finger"/>
    <property type="match status" value="1"/>
</dbReference>
<dbReference type="OrthoDB" id="773799at2759"/>
<dbReference type="Proteomes" id="UP000243459">
    <property type="component" value="Chromosome 10"/>
</dbReference>
<sequence>MKLDGSRAYVCGTCKKSFASHQALGGHAASHNKEKNKKGEEDGNGPNKDRKKSGDGDHEKEHVCETCLMSFATGQALGGHMRKHFDPTKLKKPKREAEQVGGMSEDTGGNLDELPLTNSMEEADRVQTVTEENGGAFGDFQNVNGEETDDNSGESRPAGNLTGLPHVFDLNELALMCDEEMQDSGI</sequence>
<organism evidence="10 11">
    <name type="scientific">Asparagus officinalis</name>
    <name type="common">Garden asparagus</name>
    <dbReference type="NCBI Taxonomy" id="4686"/>
    <lineage>
        <taxon>Eukaryota</taxon>
        <taxon>Viridiplantae</taxon>
        <taxon>Streptophyta</taxon>
        <taxon>Embryophyta</taxon>
        <taxon>Tracheophyta</taxon>
        <taxon>Spermatophyta</taxon>
        <taxon>Magnoliopsida</taxon>
        <taxon>Liliopsida</taxon>
        <taxon>Asparagales</taxon>
        <taxon>Asparagaceae</taxon>
        <taxon>Asparagoideae</taxon>
        <taxon>Asparagus</taxon>
    </lineage>
</organism>
<dbReference type="SMART" id="SM00355">
    <property type="entry name" value="ZnF_C2H2"/>
    <property type="match status" value="2"/>
</dbReference>
<accession>A0A5P1E087</accession>
<dbReference type="Pfam" id="PF13912">
    <property type="entry name" value="zf-C2H2_6"/>
    <property type="match status" value="2"/>
</dbReference>
<dbReference type="GO" id="GO:0003700">
    <property type="term" value="F:DNA-binding transcription factor activity"/>
    <property type="evidence" value="ECO:0007669"/>
    <property type="project" value="InterPro"/>
</dbReference>
<evidence type="ECO:0000256" key="8">
    <source>
        <dbReference type="SAM" id="MobiDB-lite"/>
    </source>
</evidence>
<dbReference type="SUPFAM" id="SSF57667">
    <property type="entry name" value="beta-beta-alpha zinc fingers"/>
    <property type="match status" value="1"/>
</dbReference>
<keyword evidence="11" id="KW-1185">Reference proteome</keyword>
<evidence type="ECO:0000256" key="3">
    <source>
        <dbReference type="ARBA" id="ARBA00022771"/>
    </source>
</evidence>
<reference evidence="11" key="1">
    <citation type="journal article" date="2017" name="Nat. Commun.">
        <title>The asparagus genome sheds light on the origin and evolution of a young Y chromosome.</title>
        <authorList>
            <person name="Harkess A."/>
            <person name="Zhou J."/>
            <person name="Xu C."/>
            <person name="Bowers J.E."/>
            <person name="Van der Hulst R."/>
            <person name="Ayyampalayam S."/>
            <person name="Mercati F."/>
            <person name="Riccardi P."/>
            <person name="McKain M.R."/>
            <person name="Kakrana A."/>
            <person name="Tang H."/>
            <person name="Ray J."/>
            <person name="Groenendijk J."/>
            <person name="Arikit S."/>
            <person name="Mathioni S.M."/>
            <person name="Nakano M."/>
            <person name="Shan H."/>
            <person name="Telgmann-Rauber A."/>
            <person name="Kanno A."/>
            <person name="Yue Z."/>
            <person name="Chen H."/>
            <person name="Li W."/>
            <person name="Chen Y."/>
            <person name="Xu X."/>
            <person name="Zhang Y."/>
            <person name="Luo S."/>
            <person name="Chen H."/>
            <person name="Gao J."/>
            <person name="Mao Z."/>
            <person name="Pires J.C."/>
            <person name="Luo M."/>
            <person name="Kudrna D."/>
            <person name="Wing R.A."/>
            <person name="Meyers B.C."/>
            <person name="Yi K."/>
            <person name="Kong H."/>
            <person name="Lavrijsen P."/>
            <person name="Sunseri F."/>
            <person name="Falavigna A."/>
            <person name="Ye Y."/>
            <person name="Leebens-Mack J.H."/>
            <person name="Chen G."/>
        </authorList>
    </citation>
    <scope>NUCLEOTIDE SEQUENCE [LARGE SCALE GENOMIC DNA]</scope>
    <source>
        <strain evidence="11">cv. DH0086</strain>
    </source>
</reference>